<evidence type="ECO:0000313" key="6">
    <source>
        <dbReference type="EMBL" id="KKD01246.1"/>
    </source>
</evidence>
<feature type="chain" id="PRO_5002496743" evidence="4">
    <location>
        <begin position="19"/>
        <end position="316"/>
    </location>
</feature>
<comment type="subcellular location">
    <subcellularLocation>
        <location evidence="1">Cell outer membrane</location>
        <topology evidence="1">Multi-pass membrane protein</topology>
    </subcellularLocation>
</comment>
<dbReference type="RefSeq" id="WP_046219616.1">
    <property type="nucleotide sequence ID" value="NZ_JWYV01000002.1"/>
</dbReference>
<dbReference type="PANTHER" id="PTHR34501:SF2">
    <property type="entry name" value="OUTER MEMBRANE PORIN F-RELATED"/>
    <property type="match status" value="1"/>
</dbReference>
<dbReference type="Gene3D" id="2.40.160.10">
    <property type="entry name" value="Porin"/>
    <property type="match status" value="1"/>
</dbReference>
<dbReference type="Proteomes" id="UP000033633">
    <property type="component" value="Unassembled WGS sequence"/>
</dbReference>
<dbReference type="GO" id="GO:0015288">
    <property type="term" value="F:porin activity"/>
    <property type="evidence" value="ECO:0007669"/>
    <property type="project" value="InterPro"/>
</dbReference>
<dbReference type="InterPro" id="IPR023614">
    <property type="entry name" value="Porin_dom_sf"/>
</dbReference>
<evidence type="ECO:0000256" key="1">
    <source>
        <dbReference type="ARBA" id="ARBA00004571"/>
    </source>
</evidence>
<dbReference type="Pfam" id="PF13609">
    <property type="entry name" value="Porin_4"/>
    <property type="match status" value="1"/>
</dbReference>
<feature type="domain" description="Porin" evidence="5">
    <location>
        <begin position="7"/>
        <end position="300"/>
    </location>
</feature>
<dbReference type="EMBL" id="JWYV01000002">
    <property type="protein sequence ID" value="KKD01246.1"/>
    <property type="molecule type" value="Genomic_DNA"/>
</dbReference>
<evidence type="ECO:0000256" key="3">
    <source>
        <dbReference type="ARBA" id="ARBA00023136"/>
    </source>
</evidence>
<keyword evidence="3" id="KW-0472">Membrane</keyword>
<proteinExistence type="predicted"/>
<sequence length="316" mass="33459">MKKTLIALSVLAAGSANASVNLLDQDGVLVDLSGTAEVQLYQGIQSKDADVDPTVRLDDGDITLNTTVPVNNNLNVVAGLSFDLAATDKSGATGDFFVDELYAGFQGADFGTLTFGRQYLISDDAGIGKDYELGLGQLGLGPTQGSEVIKYVYDNGQFYFGTSYDINASEENAAGTAYAKNGGIWDARLGARFGGLDVRGYYYTSEDVGAVGNEVDAYNIEAEYVFGAVALAASFGNVDENNADSDVIEAAGSYTMGKNTFALGYVYADADETNNVYANVTHQLHSNVKLYGELGWADGDINEYDLGYVAGIEVLF</sequence>
<evidence type="ECO:0000256" key="2">
    <source>
        <dbReference type="ARBA" id="ARBA00022729"/>
    </source>
</evidence>
<accession>A0A0F5VGD9</accession>
<comment type="caution">
    <text evidence="6">The sequence shown here is derived from an EMBL/GenBank/DDBJ whole genome shotgun (WGS) entry which is preliminary data.</text>
</comment>
<organism evidence="6 7">
    <name type="scientific">Photobacterium halotolerans</name>
    <dbReference type="NCBI Taxonomy" id="265726"/>
    <lineage>
        <taxon>Bacteria</taxon>
        <taxon>Pseudomonadati</taxon>
        <taxon>Pseudomonadota</taxon>
        <taxon>Gammaproteobacteria</taxon>
        <taxon>Vibrionales</taxon>
        <taxon>Vibrionaceae</taxon>
        <taxon>Photobacterium</taxon>
    </lineage>
</organism>
<protein>
    <submittedName>
        <fullName evidence="6">Porin</fullName>
    </submittedName>
</protein>
<dbReference type="PATRIC" id="fig|265726.11.peg.2281"/>
<dbReference type="SUPFAM" id="SSF56935">
    <property type="entry name" value="Porins"/>
    <property type="match status" value="1"/>
</dbReference>
<dbReference type="InterPro" id="IPR033900">
    <property type="entry name" value="Gram_neg_porin_domain"/>
</dbReference>
<dbReference type="PANTHER" id="PTHR34501">
    <property type="entry name" value="PROTEIN YDDL-RELATED"/>
    <property type="match status" value="1"/>
</dbReference>
<dbReference type="GO" id="GO:0009279">
    <property type="term" value="C:cell outer membrane"/>
    <property type="evidence" value="ECO:0007669"/>
    <property type="project" value="UniProtKB-SubCell"/>
</dbReference>
<feature type="signal peptide" evidence="4">
    <location>
        <begin position="1"/>
        <end position="18"/>
    </location>
</feature>
<evidence type="ECO:0000313" key="7">
    <source>
        <dbReference type="Proteomes" id="UP000033633"/>
    </source>
</evidence>
<gene>
    <name evidence="6" type="ORF">KY46_04600</name>
</gene>
<evidence type="ECO:0000256" key="4">
    <source>
        <dbReference type="SAM" id="SignalP"/>
    </source>
</evidence>
<dbReference type="AlphaFoldDB" id="A0A0F5VGD9"/>
<dbReference type="STRING" id="265726.KY46_04600"/>
<evidence type="ECO:0000259" key="5">
    <source>
        <dbReference type="Pfam" id="PF13609"/>
    </source>
</evidence>
<keyword evidence="7" id="KW-1185">Reference proteome</keyword>
<name>A0A0F5VGD9_9GAMM</name>
<dbReference type="OrthoDB" id="6213950at2"/>
<keyword evidence="2 4" id="KW-0732">Signal</keyword>
<reference evidence="6 7" key="1">
    <citation type="submission" date="2014-12" db="EMBL/GenBank/DDBJ databases">
        <title>Mercury Reductase activity and rhizosphere competence traits in the genome of root associated Photobacterium halotolerans MELD1.</title>
        <authorList>
            <person name="Mathew D.C."/>
            <person name="Huang C.-C."/>
        </authorList>
    </citation>
    <scope>NUCLEOTIDE SEQUENCE [LARGE SCALE GENOMIC DNA]</scope>
    <source>
        <strain evidence="6 7">MELD1</strain>
    </source>
</reference>
<dbReference type="InterPro" id="IPR050298">
    <property type="entry name" value="Gram-neg_bact_OMP"/>
</dbReference>